<dbReference type="PANTHER" id="PTHR40053">
    <property type="entry name" value="SPORULATION-CONTROL PROTEIN SPO0M"/>
    <property type="match status" value="1"/>
</dbReference>
<dbReference type="Proteomes" id="UP000681340">
    <property type="component" value="Unassembled WGS sequence"/>
</dbReference>
<sequence length="254" mass="27403">MVFARVLRAFGVGGPSVDTVLTDPATRPGGTLHGEVRVAGGEYDVLIDNIVLALVTRVEAEDGEALLEFHRASVAGNFTLSAGVREDIPFTLTVPWETPVTHVAGKPLAGMTMGVRTELSVAKSVDPGDLDGVQIHPLPAQEKILAAFDRLGFRLRHADVERGGIYGVRQELPFYQEIEYAAPARYTEAMDEVEVTFVADSSGTEVILEFDKRGGLLREGRDTYARHRISHDEAAGVDAVSLVEGWVHEVAGKG</sequence>
<protein>
    <recommendedName>
        <fullName evidence="3">Sporulation-control protein</fullName>
    </recommendedName>
</protein>
<keyword evidence="2" id="KW-1185">Reference proteome</keyword>
<evidence type="ECO:0000313" key="1">
    <source>
        <dbReference type="EMBL" id="GIM73835.1"/>
    </source>
</evidence>
<evidence type="ECO:0008006" key="3">
    <source>
        <dbReference type="Google" id="ProtNLM"/>
    </source>
</evidence>
<name>A0A919SKS2_9ACTN</name>
<proteinExistence type="predicted"/>
<dbReference type="Pfam" id="PF07070">
    <property type="entry name" value="Spo0M"/>
    <property type="match status" value="1"/>
</dbReference>
<dbReference type="RefSeq" id="WP_212991710.1">
    <property type="nucleotide sequence ID" value="NZ_BAABEA010000002.1"/>
</dbReference>
<dbReference type="AlphaFoldDB" id="A0A919SKS2"/>
<accession>A0A919SKS2</accession>
<organism evidence="1 2">
    <name type="scientific">Actinoplanes auranticolor</name>
    <dbReference type="NCBI Taxonomy" id="47988"/>
    <lineage>
        <taxon>Bacteria</taxon>
        <taxon>Bacillati</taxon>
        <taxon>Actinomycetota</taxon>
        <taxon>Actinomycetes</taxon>
        <taxon>Micromonosporales</taxon>
        <taxon>Micromonosporaceae</taxon>
        <taxon>Actinoplanes</taxon>
    </lineage>
</organism>
<reference evidence="1" key="1">
    <citation type="submission" date="2021-03" db="EMBL/GenBank/DDBJ databases">
        <title>Whole genome shotgun sequence of Actinoplanes auranticolor NBRC 12245.</title>
        <authorList>
            <person name="Komaki H."/>
            <person name="Tamura T."/>
        </authorList>
    </citation>
    <scope>NUCLEOTIDE SEQUENCE</scope>
    <source>
        <strain evidence="1">NBRC 12245</strain>
    </source>
</reference>
<comment type="caution">
    <text evidence="1">The sequence shown here is derived from an EMBL/GenBank/DDBJ whole genome shotgun (WGS) entry which is preliminary data.</text>
</comment>
<evidence type="ECO:0000313" key="2">
    <source>
        <dbReference type="Proteomes" id="UP000681340"/>
    </source>
</evidence>
<dbReference type="PANTHER" id="PTHR40053:SF1">
    <property type="entry name" value="SPORULATION-CONTROL PROTEIN SPO0M"/>
    <property type="match status" value="1"/>
</dbReference>
<dbReference type="EMBL" id="BOQL01000047">
    <property type="protein sequence ID" value="GIM73835.1"/>
    <property type="molecule type" value="Genomic_DNA"/>
</dbReference>
<dbReference type="InterPro" id="IPR009776">
    <property type="entry name" value="Spore_0_M"/>
</dbReference>
<gene>
    <name evidence="1" type="ORF">Aau02nite_57890</name>
</gene>